<gene>
    <name evidence="2" type="ORF">GCHA_3782</name>
</gene>
<feature type="transmembrane region" description="Helical" evidence="1">
    <location>
        <begin position="31"/>
        <end position="51"/>
    </location>
</feature>
<protein>
    <submittedName>
        <fullName evidence="2">Uncharacterized protein</fullName>
    </submittedName>
</protein>
<sequence>MFKYGILQDINIVMHFKVSMKDNILYLIRKYSTFSTLVLSTIIVANVYSAYVTFTSDRSIFDVAEKALVGVFIVVCASLVSLLPYDLYKVNKDKKMCRSLNLDYRSFAVKTEEQKDEIREKFSKHA</sequence>
<organism evidence="2 3">
    <name type="scientific">Paraglaciecola chathamensis S18K6</name>
    <dbReference type="NCBI Taxonomy" id="1127672"/>
    <lineage>
        <taxon>Bacteria</taxon>
        <taxon>Pseudomonadati</taxon>
        <taxon>Pseudomonadota</taxon>
        <taxon>Gammaproteobacteria</taxon>
        <taxon>Alteromonadales</taxon>
        <taxon>Alteromonadaceae</taxon>
        <taxon>Paraglaciecola</taxon>
    </lineage>
</organism>
<keyword evidence="1" id="KW-0472">Membrane</keyword>
<dbReference type="EMBL" id="BAEM01000046">
    <property type="protein sequence ID" value="GAC11712.1"/>
    <property type="molecule type" value="Genomic_DNA"/>
</dbReference>
<keyword evidence="1" id="KW-1133">Transmembrane helix</keyword>
<reference evidence="2 3" key="1">
    <citation type="journal article" date="2017" name="Antonie Van Leeuwenhoek">
        <title>Rhizobium rhizosphaerae sp. nov., a novel species isolated from rice rhizosphere.</title>
        <authorList>
            <person name="Zhao J.J."/>
            <person name="Zhang J."/>
            <person name="Zhang R.J."/>
            <person name="Zhang C.W."/>
            <person name="Yin H.Q."/>
            <person name="Zhang X.X."/>
        </authorList>
    </citation>
    <scope>NUCLEOTIDE SEQUENCE [LARGE SCALE GENOMIC DNA]</scope>
    <source>
        <strain evidence="2 3">S18K6</strain>
    </source>
</reference>
<dbReference type="Proteomes" id="UP000006320">
    <property type="component" value="Unassembled WGS sequence"/>
</dbReference>
<comment type="caution">
    <text evidence="2">The sequence shown here is derived from an EMBL/GenBank/DDBJ whole genome shotgun (WGS) entry which is preliminary data.</text>
</comment>
<feature type="transmembrane region" description="Helical" evidence="1">
    <location>
        <begin position="67"/>
        <end position="88"/>
    </location>
</feature>
<proteinExistence type="predicted"/>
<keyword evidence="1" id="KW-0812">Transmembrane</keyword>
<evidence type="ECO:0000313" key="2">
    <source>
        <dbReference type="EMBL" id="GAC11712.1"/>
    </source>
</evidence>
<evidence type="ECO:0000313" key="3">
    <source>
        <dbReference type="Proteomes" id="UP000006320"/>
    </source>
</evidence>
<accession>A0AAV3V4U9</accession>
<evidence type="ECO:0000256" key="1">
    <source>
        <dbReference type="SAM" id="Phobius"/>
    </source>
</evidence>
<dbReference type="AlphaFoldDB" id="A0AAV3V4U9"/>
<name>A0AAV3V4U9_9ALTE</name>